<dbReference type="EMBL" id="UINC01046489">
    <property type="protein sequence ID" value="SVB54572.1"/>
    <property type="molecule type" value="Genomic_DNA"/>
</dbReference>
<evidence type="ECO:0000256" key="1">
    <source>
        <dbReference type="SAM" id="MobiDB-lite"/>
    </source>
</evidence>
<proteinExistence type="predicted"/>
<name>A0A382EWB1_9ZZZZ</name>
<organism evidence="2">
    <name type="scientific">marine metagenome</name>
    <dbReference type="NCBI Taxonomy" id="408172"/>
    <lineage>
        <taxon>unclassified sequences</taxon>
        <taxon>metagenomes</taxon>
        <taxon>ecological metagenomes</taxon>
    </lineage>
</organism>
<feature type="non-terminal residue" evidence="2">
    <location>
        <position position="23"/>
    </location>
</feature>
<gene>
    <name evidence="2" type="ORF">METZ01_LOCUS207426</name>
</gene>
<protein>
    <submittedName>
        <fullName evidence="2">Uncharacterized protein</fullName>
    </submittedName>
</protein>
<evidence type="ECO:0000313" key="2">
    <source>
        <dbReference type="EMBL" id="SVB54572.1"/>
    </source>
</evidence>
<sequence length="23" mass="2599">MAGILESSENRKHGLEMAIRMQP</sequence>
<reference evidence="2" key="1">
    <citation type="submission" date="2018-05" db="EMBL/GenBank/DDBJ databases">
        <authorList>
            <person name="Lanie J.A."/>
            <person name="Ng W.-L."/>
            <person name="Kazmierczak K.M."/>
            <person name="Andrzejewski T.M."/>
            <person name="Davidsen T.M."/>
            <person name="Wayne K.J."/>
            <person name="Tettelin H."/>
            <person name="Glass J.I."/>
            <person name="Rusch D."/>
            <person name="Podicherti R."/>
            <person name="Tsui H.-C.T."/>
            <person name="Winkler M.E."/>
        </authorList>
    </citation>
    <scope>NUCLEOTIDE SEQUENCE</scope>
</reference>
<feature type="region of interest" description="Disordered" evidence="1">
    <location>
        <begin position="1"/>
        <end position="23"/>
    </location>
</feature>
<accession>A0A382EWB1</accession>
<dbReference type="AlphaFoldDB" id="A0A382EWB1"/>